<dbReference type="Pfam" id="PF16064">
    <property type="entry name" value="DUF4806"/>
    <property type="match status" value="1"/>
</dbReference>
<dbReference type="EMBL" id="VUJU01007144">
    <property type="protein sequence ID" value="KAF0746607.1"/>
    <property type="molecule type" value="Genomic_DNA"/>
</dbReference>
<dbReference type="PANTHER" id="PTHR33053">
    <property type="entry name" value="PROTEIN, PUTATIVE-RELATED"/>
    <property type="match status" value="1"/>
</dbReference>
<organism evidence="3 4">
    <name type="scientific">Aphis craccivora</name>
    <name type="common">Cowpea aphid</name>
    <dbReference type="NCBI Taxonomy" id="307492"/>
    <lineage>
        <taxon>Eukaryota</taxon>
        <taxon>Metazoa</taxon>
        <taxon>Ecdysozoa</taxon>
        <taxon>Arthropoda</taxon>
        <taxon>Hexapoda</taxon>
        <taxon>Insecta</taxon>
        <taxon>Pterygota</taxon>
        <taxon>Neoptera</taxon>
        <taxon>Paraneoptera</taxon>
        <taxon>Hemiptera</taxon>
        <taxon>Sternorrhyncha</taxon>
        <taxon>Aphidomorpha</taxon>
        <taxon>Aphidoidea</taxon>
        <taxon>Aphididae</taxon>
        <taxon>Aphidini</taxon>
        <taxon>Aphis</taxon>
        <taxon>Aphis</taxon>
    </lineage>
</organism>
<dbReference type="PANTHER" id="PTHR33053:SF9">
    <property type="entry name" value="AGAP000105-PA"/>
    <property type="match status" value="1"/>
</dbReference>
<evidence type="ECO:0000313" key="3">
    <source>
        <dbReference type="EMBL" id="KAF0746607.1"/>
    </source>
</evidence>
<evidence type="ECO:0000259" key="2">
    <source>
        <dbReference type="Pfam" id="PF16064"/>
    </source>
</evidence>
<evidence type="ECO:0000313" key="4">
    <source>
        <dbReference type="Proteomes" id="UP000478052"/>
    </source>
</evidence>
<evidence type="ECO:0000256" key="1">
    <source>
        <dbReference type="SAM" id="MobiDB-lite"/>
    </source>
</evidence>
<dbReference type="AlphaFoldDB" id="A0A6G0Y094"/>
<keyword evidence="4" id="KW-1185">Reference proteome</keyword>
<feature type="domain" description="DUF4806" evidence="2">
    <location>
        <begin position="577"/>
        <end position="647"/>
    </location>
</feature>
<comment type="caution">
    <text evidence="3">The sequence shown here is derived from an EMBL/GenBank/DDBJ whole genome shotgun (WGS) entry which is preliminary data.</text>
</comment>
<feature type="region of interest" description="Disordered" evidence="1">
    <location>
        <begin position="385"/>
        <end position="428"/>
    </location>
</feature>
<name>A0A6G0Y094_APHCR</name>
<reference evidence="3 4" key="1">
    <citation type="submission" date="2019-08" db="EMBL/GenBank/DDBJ databases">
        <title>Whole genome of Aphis craccivora.</title>
        <authorList>
            <person name="Voronova N.V."/>
            <person name="Shulinski R.S."/>
            <person name="Bandarenka Y.V."/>
            <person name="Zhorov D.G."/>
            <person name="Warner D."/>
        </authorList>
    </citation>
    <scope>NUCLEOTIDE SEQUENCE [LARGE SCALE GENOMIC DNA]</scope>
    <source>
        <strain evidence="3">180601</strain>
        <tissue evidence="3">Whole Body</tissue>
    </source>
</reference>
<proteinExistence type="predicted"/>
<dbReference type="Proteomes" id="UP000478052">
    <property type="component" value="Unassembled WGS sequence"/>
</dbReference>
<sequence>MLDDINLILTPLKESDKLIENQNINFDNYHNQGYNSDKSTSDNILRGNEFNNSISEFDVIVSSDNEEIVPIIENYNQENIKKNKLCHWAVNYNVLQNAVDGLLEVLRNDFDLDFLPKRCKTLLDLGSSKDEEHHTHPTISCLALIPDIDFVKLFSMDCMHLVCLGITKKLLVLWLGSIVDFARKPRPVKEVLRWKATEFRQFILYIGIIVLKDILPNESYNNFLALCVSMRILLCENNYHCLNFTRELLKYFVESFQYIYGVKYVSQNVHGLLHLCDDYERHGSLNACSTFPFENFMKILKKMIRKHDKPLQQVVRRYTENCNNEIIEINNINKLQFKTKKPDCYALTLKDEIIQITNLKNSIPEKCSIVVDMSVECVPNTCSKAQQTSDLSSNSENKSYKEKSKFKTNLFPPNKSEKSSSYVTKQEDNGPTFPDFDALFLDEELDLDTVVNHTTENCLNTSSNKDINLHEFDESQVSFHVTPSSTKKIKLSFNDVSYPSTPIIKPVMHSESDTKASYKIVNRNIITLKHEVKNIQDRLDTVINMQEKMYEHLCNSLTIVKNNASFDESNNFDIICINNEDDLNIMEHKLTEDESFKKSMIKQLSRLMVQNIPETVRKIMKTLFTDSFLSEFSYIGFKGKNNFSTLKTCKVIFESIRKMKKFSDSTDVEIEKPLKNWMAQATPRIKKTMYGKNDSLNTELLKLN</sequence>
<dbReference type="OrthoDB" id="6616134at2759"/>
<protein>
    <submittedName>
        <fullName evidence="3">DUF4806 domain-containing protein</fullName>
    </submittedName>
</protein>
<accession>A0A6G0Y094</accession>
<gene>
    <name evidence="3" type="ORF">FWK35_00023584</name>
</gene>
<dbReference type="InterPro" id="IPR032071">
    <property type="entry name" value="DUF4806"/>
</dbReference>